<keyword evidence="2" id="KW-0597">Phosphoprotein</keyword>
<dbReference type="SMART" id="SM00823">
    <property type="entry name" value="PKS_PP"/>
    <property type="match status" value="1"/>
</dbReference>
<keyword evidence="4" id="KW-0614">Plasmid</keyword>
<dbReference type="KEGG" id="cyj:Cyan7822_5888"/>
<dbReference type="EMBL" id="CP002199">
    <property type="protein sequence ID" value="ADN17742.1"/>
    <property type="molecule type" value="Genomic_DNA"/>
</dbReference>
<dbReference type="AlphaFoldDB" id="E0ULB2"/>
<dbReference type="HOGENOM" id="CLU_157807_0_0_3"/>
<dbReference type="GO" id="GO:0031177">
    <property type="term" value="F:phosphopantetheine binding"/>
    <property type="evidence" value="ECO:0007669"/>
    <property type="project" value="InterPro"/>
</dbReference>
<accession>E0ULB2</accession>
<reference evidence="5" key="1">
    <citation type="journal article" date="2011" name="MBio">
        <title>Novel metabolic attributes of the genus Cyanothece, comprising a group of unicellular nitrogen-fixing Cyanobacteria.</title>
        <authorList>
            <person name="Bandyopadhyay A."/>
            <person name="Elvitigala T."/>
            <person name="Welsh E."/>
            <person name="Stockel J."/>
            <person name="Liberton M."/>
            <person name="Min H."/>
            <person name="Sherman L.A."/>
            <person name="Pakrasi H.B."/>
        </authorList>
    </citation>
    <scope>NUCLEOTIDE SEQUENCE [LARGE SCALE GENOMIC DNA]</scope>
    <source>
        <strain evidence="5">PCC 7822</strain>
        <plasmid evidence="5">Cy782201</plasmid>
    </source>
</reference>
<dbReference type="InterPro" id="IPR020806">
    <property type="entry name" value="PKS_PP-bd"/>
</dbReference>
<dbReference type="InterPro" id="IPR009081">
    <property type="entry name" value="PP-bd_ACP"/>
</dbReference>
<feature type="domain" description="Carrier" evidence="3">
    <location>
        <begin position="10"/>
        <end position="87"/>
    </location>
</feature>
<protein>
    <submittedName>
        <fullName evidence="4">Phosphopantetheine-binding protein</fullName>
    </submittedName>
</protein>
<sequence length="128" mass="14389">MSTQLETRGETKSSIQNWLVSWIAKELDLSENEINTSKSLLEYSLNSMTAMMLVGDLEDWLKIEIVPTLVWDYPSIDALTEYLSEQTGNSAEIETNNLSSEADSQKVSVNIDQLSEEQMNALLGQLLK</sequence>
<gene>
    <name evidence="4" type="ordered locus">Cyan7822_5888</name>
</gene>
<dbReference type="Proteomes" id="UP000008206">
    <property type="component" value="Plasmid Cy782201"/>
</dbReference>
<organism evidence="4 5">
    <name type="scientific">Gloeothece verrucosa (strain PCC 7822)</name>
    <name type="common">Cyanothece sp. (strain PCC 7822)</name>
    <dbReference type="NCBI Taxonomy" id="497965"/>
    <lineage>
        <taxon>Bacteria</taxon>
        <taxon>Bacillati</taxon>
        <taxon>Cyanobacteriota</taxon>
        <taxon>Cyanophyceae</taxon>
        <taxon>Oscillatoriophycideae</taxon>
        <taxon>Chroococcales</taxon>
        <taxon>Aphanothecaceae</taxon>
        <taxon>Gloeothece</taxon>
        <taxon>Gloeothece verrucosa</taxon>
    </lineage>
</organism>
<keyword evidence="1" id="KW-0596">Phosphopantetheine</keyword>
<evidence type="ECO:0000313" key="5">
    <source>
        <dbReference type="Proteomes" id="UP000008206"/>
    </source>
</evidence>
<dbReference type="RefSeq" id="WP_013334492.1">
    <property type="nucleotide sequence ID" value="NC_014533.1"/>
</dbReference>
<evidence type="ECO:0000256" key="2">
    <source>
        <dbReference type="ARBA" id="ARBA00022553"/>
    </source>
</evidence>
<keyword evidence="5" id="KW-1185">Reference proteome</keyword>
<dbReference type="Gene3D" id="1.10.1200.10">
    <property type="entry name" value="ACP-like"/>
    <property type="match status" value="1"/>
</dbReference>
<dbReference type="OrthoDB" id="425617at2"/>
<evidence type="ECO:0000256" key="1">
    <source>
        <dbReference type="ARBA" id="ARBA00022450"/>
    </source>
</evidence>
<dbReference type="PROSITE" id="PS50075">
    <property type="entry name" value="CARRIER"/>
    <property type="match status" value="1"/>
</dbReference>
<proteinExistence type="predicted"/>
<dbReference type="SUPFAM" id="SSF47336">
    <property type="entry name" value="ACP-like"/>
    <property type="match status" value="1"/>
</dbReference>
<dbReference type="InterPro" id="IPR036736">
    <property type="entry name" value="ACP-like_sf"/>
</dbReference>
<evidence type="ECO:0000313" key="4">
    <source>
        <dbReference type="EMBL" id="ADN17742.1"/>
    </source>
</evidence>
<geneLocation type="plasmid" evidence="4 5">
    <name>Cy782201</name>
</geneLocation>
<name>E0ULB2_GLOV7</name>
<evidence type="ECO:0000259" key="3">
    <source>
        <dbReference type="PROSITE" id="PS50075"/>
    </source>
</evidence>
<dbReference type="Pfam" id="PF00550">
    <property type="entry name" value="PP-binding"/>
    <property type="match status" value="1"/>
</dbReference>